<dbReference type="PROSITE" id="PS52015">
    <property type="entry name" value="TONB_CTD"/>
    <property type="match status" value="1"/>
</dbReference>
<evidence type="ECO:0000256" key="2">
    <source>
        <dbReference type="ARBA" id="ARBA00006555"/>
    </source>
</evidence>
<gene>
    <name evidence="13" type="ORF">PS2015_412</name>
</gene>
<evidence type="ECO:0000256" key="6">
    <source>
        <dbReference type="ARBA" id="ARBA00022692"/>
    </source>
</evidence>
<comment type="similarity">
    <text evidence="2">Belongs to the TonB family.</text>
</comment>
<evidence type="ECO:0000256" key="5">
    <source>
        <dbReference type="ARBA" id="ARBA00022519"/>
    </source>
</evidence>
<feature type="compositionally biased region" description="Polar residues" evidence="10">
    <location>
        <begin position="101"/>
        <end position="139"/>
    </location>
</feature>
<dbReference type="Proteomes" id="UP000065641">
    <property type="component" value="Chromosome"/>
</dbReference>
<dbReference type="InterPro" id="IPR006260">
    <property type="entry name" value="TonB/TolA_C"/>
</dbReference>
<evidence type="ECO:0000256" key="3">
    <source>
        <dbReference type="ARBA" id="ARBA00022448"/>
    </source>
</evidence>
<keyword evidence="4" id="KW-1003">Cell membrane</keyword>
<keyword evidence="9 11" id="KW-0472">Membrane</keyword>
<dbReference type="EMBL" id="CP013189">
    <property type="protein sequence ID" value="ALO45099.1"/>
    <property type="molecule type" value="Genomic_DNA"/>
</dbReference>
<dbReference type="GO" id="GO:0031992">
    <property type="term" value="F:energy transducer activity"/>
    <property type="evidence" value="ECO:0007669"/>
    <property type="project" value="TreeGrafter"/>
</dbReference>
<evidence type="ECO:0000256" key="4">
    <source>
        <dbReference type="ARBA" id="ARBA00022475"/>
    </source>
</evidence>
<reference evidence="13 14" key="1">
    <citation type="submission" date="2015-11" db="EMBL/GenBank/DDBJ databases">
        <authorList>
            <person name="Zhang Y."/>
            <person name="Guo Z."/>
        </authorList>
    </citation>
    <scope>NUCLEOTIDE SEQUENCE [LARGE SCALE GENOMIC DNA]</scope>
    <source>
        <strain evidence="13 14">KCTC 32221</strain>
    </source>
</reference>
<evidence type="ECO:0000256" key="1">
    <source>
        <dbReference type="ARBA" id="ARBA00004383"/>
    </source>
</evidence>
<dbReference type="STRING" id="1249552.PS2015_412"/>
<dbReference type="GO" id="GO:0015031">
    <property type="term" value="P:protein transport"/>
    <property type="evidence" value="ECO:0007669"/>
    <property type="project" value="UniProtKB-KW"/>
</dbReference>
<keyword evidence="5" id="KW-0997">Cell inner membrane</keyword>
<feature type="domain" description="TonB C-terminal" evidence="12">
    <location>
        <begin position="183"/>
        <end position="282"/>
    </location>
</feature>
<evidence type="ECO:0000256" key="10">
    <source>
        <dbReference type="SAM" id="MobiDB-lite"/>
    </source>
</evidence>
<dbReference type="RefSeq" id="WP_058020601.1">
    <property type="nucleotide sequence ID" value="NZ_CP013189.1"/>
</dbReference>
<dbReference type="PANTHER" id="PTHR33446:SF11">
    <property type="entry name" value="TONB3"/>
    <property type="match status" value="1"/>
</dbReference>
<keyword evidence="6 11" id="KW-0812">Transmembrane</keyword>
<dbReference type="OrthoDB" id="9803361at2"/>
<dbReference type="AlphaFoldDB" id="A0A0S2K9S3"/>
<dbReference type="KEGG" id="pspi:PS2015_412"/>
<keyword evidence="3" id="KW-0813">Transport</keyword>
<evidence type="ECO:0000256" key="11">
    <source>
        <dbReference type="SAM" id="Phobius"/>
    </source>
</evidence>
<evidence type="ECO:0000313" key="13">
    <source>
        <dbReference type="EMBL" id="ALO45099.1"/>
    </source>
</evidence>
<organism evidence="13 14">
    <name type="scientific">Pseudohongiella spirulinae</name>
    <dbReference type="NCBI Taxonomy" id="1249552"/>
    <lineage>
        <taxon>Bacteria</taxon>
        <taxon>Pseudomonadati</taxon>
        <taxon>Pseudomonadota</taxon>
        <taxon>Gammaproteobacteria</taxon>
        <taxon>Pseudomonadales</taxon>
        <taxon>Pseudohongiellaceae</taxon>
        <taxon>Pseudohongiella</taxon>
    </lineage>
</organism>
<name>A0A0S2K9S3_9GAMM</name>
<evidence type="ECO:0000256" key="8">
    <source>
        <dbReference type="ARBA" id="ARBA00022989"/>
    </source>
</evidence>
<keyword evidence="14" id="KW-1185">Reference proteome</keyword>
<proteinExistence type="inferred from homology"/>
<dbReference type="PANTHER" id="PTHR33446">
    <property type="entry name" value="PROTEIN TONB-RELATED"/>
    <property type="match status" value="1"/>
</dbReference>
<protein>
    <submittedName>
        <fullName evidence="13">TonB-like</fullName>
    </submittedName>
</protein>
<dbReference type="GO" id="GO:0098797">
    <property type="term" value="C:plasma membrane protein complex"/>
    <property type="evidence" value="ECO:0007669"/>
    <property type="project" value="TreeGrafter"/>
</dbReference>
<feature type="region of interest" description="Disordered" evidence="10">
    <location>
        <begin position="92"/>
        <end position="139"/>
    </location>
</feature>
<keyword evidence="8 11" id="KW-1133">Transmembrane helix</keyword>
<evidence type="ECO:0000256" key="7">
    <source>
        <dbReference type="ARBA" id="ARBA00022927"/>
    </source>
</evidence>
<comment type="subcellular location">
    <subcellularLocation>
        <location evidence="1">Cell inner membrane</location>
        <topology evidence="1">Single-pass membrane protein</topology>
        <orientation evidence="1">Periplasmic side</orientation>
    </subcellularLocation>
</comment>
<dbReference type="GO" id="GO:0055085">
    <property type="term" value="P:transmembrane transport"/>
    <property type="evidence" value="ECO:0007669"/>
    <property type="project" value="InterPro"/>
</dbReference>
<sequence length="282" mass="31259">MESERFGFTVFISACLHVIVIAGVGFSFMSERPSTPAIEITLAQFRSEQAPEQADFIAQANQQGSGDLDDAAAPATPFESPINSDVIQEVQPIPTPAPDARQQQDTRVVTSTRADQQISQDVESLNEDSSQNLSEHSSPQEIAMAIASLQAQLDLQQQAYAKRPRRYTLSSASTQQRHDALYLDNWRKQIELVGNQHYPEEARQNEIFGSLRMMVALRPDGSVAEIRILQGSGHPVLDLAAVDIVQLAAPFDPFPEELRGEVDILEIIRTWRFRPGNAFSSQ</sequence>
<dbReference type="SUPFAM" id="SSF74653">
    <property type="entry name" value="TolA/TonB C-terminal domain"/>
    <property type="match status" value="1"/>
</dbReference>
<dbReference type="Gene3D" id="3.30.1150.10">
    <property type="match status" value="1"/>
</dbReference>
<dbReference type="Pfam" id="PF03544">
    <property type="entry name" value="TonB_C"/>
    <property type="match status" value="1"/>
</dbReference>
<dbReference type="InterPro" id="IPR037682">
    <property type="entry name" value="TonB_C"/>
</dbReference>
<evidence type="ECO:0000256" key="9">
    <source>
        <dbReference type="ARBA" id="ARBA00023136"/>
    </source>
</evidence>
<keyword evidence="7" id="KW-0653">Protein transport</keyword>
<dbReference type="NCBIfam" id="TIGR01352">
    <property type="entry name" value="tonB_Cterm"/>
    <property type="match status" value="1"/>
</dbReference>
<feature type="transmembrane region" description="Helical" evidence="11">
    <location>
        <begin position="6"/>
        <end position="28"/>
    </location>
</feature>
<evidence type="ECO:0000313" key="14">
    <source>
        <dbReference type="Proteomes" id="UP000065641"/>
    </source>
</evidence>
<evidence type="ECO:0000259" key="12">
    <source>
        <dbReference type="PROSITE" id="PS52015"/>
    </source>
</evidence>
<accession>A0A0S2K9S3</accession>
<dbReference type="InterPro" id="IPR051045">
    <property type="entry name" value="TonB-dependent_transducer"/>
</dbReference>